<evidence type="ECO:0000313" key="5">
    <source>
        <dbReference type="EMBL" id="KZL88341.1"/>
    </source>
</evidence>
<evidence type="ECO:0000313" key="6">
    <source>
        <dbReference type="Proteomes" id="UP000076584"/>
    </source>
</evidence>
<dbReference type="InterPro" id="IPR045063">
    <property type="entry name" value="Dynamin_N"/>
</dbReference>
<evidence type="ECO:0000256" key="1">
    <source>
        <dbReference type="ARBA" id="ARBA00022741"/>
    </source>
</evidence>
<dbReference type="SMART" id="SM00053">
    <property type="entry name" value="DYNc"/>
    <property type="match status" value="1"/>
</dbReference>
<dbReference type="GO" id="GO:0005525">
    <property type="term" value="F:GTP binding"/>
    <property type="evidence" value="ECO:0007669"/>
    <property type="project" value="InterPro"/>
</dbReference>
<dbReference type="AlphaFoldDB" id="A0A162QBC8"/>
<dbReference type="GO" id="GO:0008017">
    <property type="term" value="F:microtubule binding"/>
    <property type="evidence" value="ECO:0007669"/>
    <property type="project" value="TreeGrafter"/>
</dbReference>
<dbReference type="PANTHER" id="PTHR11566">
    <property type="entry name" value="DYNAMIN"/>
    <property type="match status" value="1"/>
</dbReference>
<sequence>MDQIALDSTALEELNSVETRTLFDTIDNLSMLGVGRIVNLPQIIVVGDQSSGKSSVLEAISHVHFPVHGGVCTRFATELVLRPGSRRRVIATVLFADNTKPAHELQVTDFNQDDIDNIISNAKHHMGLSDIDGNFSKDVLRLEIEGPGLYPLTLVDLPGIFHTATATQSEEGRETVMELVRSYMKKQNSIILAIVSANNQLANQAVLQVAANFDPAKKRTLGVITKPDHLHPGSSNERDYIQIIRGRETRHNLLLGWHVLRNQADYEKSVGTRDEVEEQFLNSGAWASIPRANRGVAALRKKLSQILLSHFKQNLPTVIDDIQIKLRVREGELKRLGQPRSTPADMRAYLIDVAGSFQKLVRDGIEGHYKDPFFGGLEGTQRKFRSQLRNFNRAIRHVLLAQGATQKIIQSFGEIRRQHTIPDYLQGFINAHQYNLRTPEVITWVELAAQLERQAADNQGTEFPGYANMDLMIQLFQKQSEPWAYIAEKHVGHVTIASKAFVDQIFEHVIGSASKNSTTDAILSTCVDSFFDAKDEILAAKVQEVLRPFKQGYAMPLDVDFQEAMENRIAERTASQAEWVDNTSFSPPRISEPQSSREFATDRIIDTMQTFYDMALRTFTDNLVNLVIESCLIRELPSILTPRDVNLMSEARLAELAAESEEVRQYRSQLQQDIKLLEKGLEQCRRYKPRTAEGECSQYRLISLSQPVTYLQGIPGATSQHHCPRQRVK</sequence>
<keyword evidence="2" id="KW-0342">GTP-binding</keyword>
<feature type="domain" description="Dynamin-type G" evidence="4">
    <location>
        <begin position="37"/>
        <end position="316"/>
    </location>
</feature>
<dbReference type="GO" id="GO:0006897">
    <property type="term" value="P:endocytosis"/>
    <property type="evidence" value="ECO:0007669"/>
    <property type="project" value="TreeGrafter"/>
</dbReference>
<dbReference type="GO" id="GO:0005739">
    <property type="term" value="C:mitochondrion"/>
    <property type="evidence" value="ECO:0007669"/>
    <property type="project" value="TreeGrafter"/>
</dbReference>
<comment type="caution">
    <text evidence="5">The sequence shown here is derived from an EMBL/GenBank/DDBJ whole genome shotgun (WGS) entry which is preliminary data.</text>
</comment>
<dbReference type="Proteomes" id="UP000076584">
    <property type="component" value="Unassembled WGS sequence"/>
</dbReference>
<evidence type="ECO:0000259" key="4">
    <source>
        <dbReference type="PROSITE" id="PS51718"/>
    </source>
</evidence>
<dbReference type="PROSITE" id="PS51388">
    <property type="entry name" value="GED"/>
    <property type="match status" value="1"/>
</dbReference>
<dbReference type="InterPro" id="IPR022812">
    <property type="entry name" value="Dynamin"/>
</dbReference>
<dbReference type="STRING" id="1573173.A0A162QBC8"/>
<dbReference type="InterPro" id="IPR027417">
    <property type="entry name" value="P-loop_NTPase"/>
</dbReference>
<dbReference type="GO" id="GO:0005874">
    <property type="term" value="C:microtubule"/>
    <property type="evidence" value="ECO:0007669"/>
    <property type="project" value="TreeGrafter"/>
</dbReference>
<protein>
    <submittedName>
        <fullName evidence="5">Dynamin family protein</fullName>
    </submittedName>
</protein>
<dbReference type="Pfam" id="PF00350">
    <property type="entry name" value="Dynamin_N"/>
    <property type="match status" value="1"/>
</dbReference>
<dbReference type="SUPFAM" id="SSF52540">
    <property type="entry name" value="P-loop containing nucleoside triphosphate hydrolases"/>
    <property type="match status" value="1"/>
</dbReference>
<dbReference type="GO" id="GO:0000266">
    <property type="term" value="P:mitochondrial fission"/>
    <property type="evidence" value="ECO:0007669"/>
    <property type="project" value="TreeGrafter"/>
</dbReference>
<dbReference type="InterPro" id="IPR020850">
    <property type="entry name" value="GED_dom"/>
</dbReference>
<dbReference type="InterPro" id="IPR030381">
    <property type="entry name" value="G_DYNAMIN_dom"/>
</dbReference>
<dbReference type="Gene3D" id="3.40.50.300">
    <property type="entry name" value="P-loop containing nucleotide triphosphate hydrolases"/>
    <property type="match status" value="1"/>
</dbReference>
<dbReference type="InterPro" id="IPR000375">
    <property type="entry name" value="Dynamin_stalk"/>
</dbReference>
<dbReference type="GO" id="GO:0003924">
    <property type="term" value="F:GTPase activity"/>
    <property type="evidence" value="ECO:0007669"/>
    <property type="project" value="InterPro"/>
</dbReference>
<dbReference type="InterPro" id="IPR001401">
    <property type="entry name" value="Dynamin_GTPase"/>
</dbReference>
<dbReference type="EMBL" id="LFIW01000010">
    <property type="protein sequence ID" value="KZL88341.1"/>
    <property type="molecule type" value="Genomic_DNA"/>
</dbReference>
<name>A0A162QBC8_COLIC</name>
<proteinExistence type="predicted"/>
<dbReference type="PRINTS" id="PR00195">
    <property type="entry name" value="DYNAMIN"/>
</dbReference>
<evidence type="ECO:0000256" key="2">
    <source>
        <dbReference type="ARBA" id="ARBA00023134"/>
    </source>
</evidence>
<dbReference type="PROSITE" id="PS51718">
    <property type="entry name" value="G_DYNAMIN_2"/>
    <property type="match status" value="1"/>
</dbReference>
<feature type="domain" description="GED" evidence="3">
    <location>
        <begin position="601"/>
        <end position="692"/>
    </location>
</feature>
<evidence type="ECO:0000259" key="3">
    <source>
        <dbReference type="PROSITE" id="PS51388"/>
    </source>
</evidence>
<dbReference type="GO" id="GO:0016020">
    <property type="term" value="C:membrane"/>
    <property type="evidence" value="ECO:0007669"/>
    <property type="project" value="TreeGrafter"/>
</dbReference>
<dbReference type="PANTHER" id="PTHR11566:SF149">
    <property type="entry name" value="GTPASE, PUTATIVE (AFU_ORTHOLOGUE AFUA_6G11890)-RELATED"/>
    <property type="match status" value="1"/>
</dbReference>
<keyword evidence="1" id="KW-0547">Nucleotide-binding</keyword>
<reference evidence="5 6" key="1">
    <citation type="submission" date="2015-06" db="EMBL/GenBank/DDBJ databases">
        <title>Survival trade-offs in plant roots during colonization by closely related pathogenic and mutualistic fungi.</title>
        <authorList>
            <person name="Hacquard S."/>
            <person name="Kracher B."/>
            <person name="Hiruma K."/>
            <person name="Weinman A."/>
            <person name="Muench P."/>
            <person name="Garrido Oter R."/>
            <person name="Ver Loren van Themaat E."/>
            <person name="Dallerey J.-F."/>
            <person name="Damm U."/>
            <person name="Henrissat B."/>
            <person name="Lespinet O."/>
            <person name="Thon M."/>
            <person name="Kemen E."/>
            <person name="McHardy A.C."/>
            <person name="Schulze-Lefert P."/>
            <person name="O'Connell R.J."/>
        </authorList>
    </citation>
    <scope>NUCLEOTIDE SEQUENCE [LARGE SCALE GENOMIC DNA]</scope>
    <source>
        <strain evidence="5 6">MAFF 238704</strain>
    </source>
</reference>
<keyword evidence="6" id="KW-1185">Reference proteome</keyword>
<dbReference type="Pfam" id="PF01031">
    <property type="entry name" value="Dynamin_M"/>
    <property type="match status" value="1"/>
</dbReference>
<dbReference type="GO" id="GO:0048312">
    <property type="term" value="P:intracellular distribution of mitochondria"/>
    <property type="evidence" value="ECO:0007669"/>
    <property type="project" value="TreeGrafter"/>
</dbReference>
<accession>A0A162QBC8</accession>
<gene>
    <name evidence="5" type="ORF">CI238_08262</name>
</gene>
<organism evidence="5 6">
    <name type="scientific">Colletotrichum incanum</name>
    <name type="common">Soybean anthracnose fungus</name>
    <dbReference type="NCBI Taxonomy" id="1573173"/>
    <lineage>
        <taxon>Eukaryota</taxon>
        <taxon>Fungi</taxon>
        <taxon>Dikarya</taxon>
        <taxon>Ascomycota</taxon>
        <taxon>Pezizomycotina</taxon>
        <taxon>Sordariomycetes</taxon>
        <taxon>Hypocreomycetidae</taxon>
        <taxon>Glomerellales</taxon>
        <taxon>Glomerellaceae</taxon>
        <taxon>Colletotrichum</taxon>
        <taxon>Colletotrichum spaethianum species complex</taxon>
    </lineage>
</organism>
<dbReference type="GO" id="GO:0016559">
    <property type="term" value="P:peroxisome fission"/>
    <property type="evidence" value="ECO:0007669"/>
    <property type="project" value="TreeGrafter"/>
</dbReference>
<dbReference type="CDD" id="cd08771">
    <property type="entry name" value="DLP_1"/>
    <property type="match status" value="1"/>
</dbReference>